<feature type="transmembrane region" description="Helical" evidence="1">
    <location>
        <begin position="12"/>
        <end position="35"/>
    </location>
</feature>
<protein>
    <submittedName>
        <fullName evidence="2">Uncharacterized protein</fullName>
    </submittedName>
</protein>
<gene>
    <name evidence="2" type="ORF">APT65_00097</name>
</gene>
<proteinExistence type="predicted"/>
<reference evidence="2" key="1">
    <citation type="submission" date="2022-09" db="EMBL/GenBank/DDBJ databases">
        <authorList>
            <person name="Cebeci A."/>
            <person name="Ture M."/>
            <person name="Alemdag M."/>
            <person name="Altinok I."/>
        </authorList>
    </citation>
    <scope>NUCLEOTIDE SEQUENCE</scope>
</reference>
<evidence type="ECO:0000256" key="1">
    <source>
        <dbReference type="SAM" id="Phobius"/>
    </source>
</evidence>
<name>A0A9E8GHV2_9CAUD</name>
<keyword evidence="3" id="KW-1185">Reference proteome</keyword>
<dbReference type="EMBL" id="OP491958">
    <property type="protein sequence ID" value="UZV39700.1"/>
    <property type="molecule type" value="Genomic_DNA"/>
</dbReference>
<keyword evidence="1" id="KW-1133">Transmembrane helix</keyword>
<dbReference type="Proteomes" id="UP001163735">
    <property type="component" value="Segment"/>
</dbReference>
<organism evidence="2 3">
    <name type="scientific">Aeromonas phage APT65</name>
    <dbReference type="NCBI Taxonomy" id="2982914"/>
    <lineage>
        <taxon>Viruses</taxon>
        <taxon>Duplodnaviria</taxon>
        <taxon>Heunggongvirae</taxon>
        <taxon>Uroviricota</taxon>
        <taxon>Caudoviricetes</taxon>
        <taxon>Aquaneticvirus</taxon>
        <taxon>Aquaneticvirus ApT65</taxon>
    </lineage>
</organism>
<evidence type="ECO:0000313" key="2">
    <source>
        <dbReference type="EMBL" id="UZV39700.1"/>
    </source>
</evidence>
<accession>A0A9E8GHV2</accession>
<sequence length="83" mass="9588">MYVEKAYMITYIISTSLFLLALILYTAVGAFFYSFGQIVGIGNFVETIEKRWMKVIARVIIIITFPISMVLLSFYSLVKQFIK</sequence>
<evidence type="ECO:0000313" key="3">
    <source>
        <dbReference type="Proteomes" id="UP001163735"/>
    </source>
</evidence>
<keyword evidence="1" id="KW-0812">Transmembrane</keyword>
<keyword evidence="1" id="KW-0472">Membrane</keyword>
<feature type="transmembrane region" description="Helical" evidence="1">
    <location>
        <begin position="55"/>
        <end position="78"/>
    </location>
</feature>